<dbReference type="InterPro" id="IPR010281">
    <property type="entry name" value="DUF885"/>
</dbReference>
<dbReference type="RefSeq" id="WP_376850258.1">
    <property type="nucleotide sequence ID" value="NZ_JBHSMF010000006.1"/>
</dbReference>
<protein>
    <submittedName>
        <fullName evidence="2">DUF885 domain-containing protein</fullName>
    </submittedName>
</protein>
<evidence type="ECO:0000313" key="3">
    <source>
        <dbReference type="Proteomes" id="UP001596037"/>
    </source>
</evidence>
<accession>A0ABW0NE26</accession>
<feature type="chain" id="PRO_5047500801" evidence="1">
    <location>
        <begin position="21"/>
        <end position="594"/>
    </location>
</feature>
<name>A0ABW0NE26_9BURK</name>
<keyword evidence="3" id="KW-1185">Reference proteome</keyword>
<comment type="caution">
    <text evidence="2">The sequence shown here is derived from an EMBL/GenBank/DDBJ whole genome shotgun (WGS) entry which is preliminary data.</text>
</comment>
<gene>
    <name evidence="2" type="ORF">ACFPOE_11700</name>
</gene>
<dbReference type="PANTHER" id="PTHR33361:SF2">
    <property type="entry name" value="DUF885 DOMAIN-CONTAINING PROTEIN"/>
    <property type="match status" value="1"/>
</dbReference>
<keyword evidence="1" id="KW-0732">Signal</keyword>
<evidence type="ECO:0000256" key="1">
    <source>
        <dbReference type="SAM" id="SignalP"/>
    </source>
</evidence>
<reference evidence="3" key="1">
    <citation type="journal article" date="2019" name="Int. J. Syst. Evol. Microbiol.">
        <title>The Global Catalogue of Microorganisms (GCM) 10K type strain sequencing project: providing services to taxonomists for standard genome sequencing and annotation.</title>
        <authorList>
            <consortium name="The Broad Institute Genomics Platform"/>
            <consortium name="The Broad Institute Genome Sequencing Center for Infectious Disease"/>
            <person name="Wu L."/>
            <person name="Ma J."/>
        </authorList>
    </citation>
    <scope>NUCLEOTIDE SEQUENCE [LARGE SCALE GENOMIC DNA]</scope>
    <source>
        <strain evidence="3">CCUG 57401</strain>
    </source>
</reference>
<organism evidence="2 3">
    <name type="scientific">Caenimonas terrae</name>
    <dbReference type="NCBI Taxonomy" id="696074"/>
    <lineage>
        <taxon>Bacteria</taxon>
        <taxon>Pseudomonadati</taxon>
        <taxon>Pseudomonadota</taxon>
        <taxon>Betaproteobacteria</taxon>
        <taxon>Burkholderiales</taxon>
        <taxon>Comamonadaceae</taxon>
        <taxon>Caenimonas</taxon>
    </lineage>
</organism>
<dbReference type="EMBL" id="JBHSMF010000006">
    <property type="protein sequence ID" value="MFC5498199.1"/>
    <property type="molecule type" value="Genomic_DNA"/>
</dbReference>
<feature type="signal peptide" evidence="1">
    <location>
        <begin position="1"/>
        <end position="20"/>
    </location>
</feature>
<dbReference type="Pfam" id="PF05960">
    <property type="entry name" value="DUF885"/>
    <property type="match status" value="1"/>
</dbReference>
<evidence type="ECO:0000313" key="2">
    <source>
        <dbReference type="EMBL" id="MFC5498199.1"/>
    </source>
</evidence>
<dbReference type="Proteomes" id="UP001596037">
    <property type="component" value="Unassembled WGS sequence"/>
</dbReference>
<dbReference type="PANTHER" id="PTHR33361">
    <property type="entry name" value="GLR0591 PROTEIN"/>
    <property type="match status" value="1"/>
</dbReference>
<sequence length="594" mass="65957">MSLRMLLAGLALALSLGAGAGAGAAEVQPGPARALHALFDRQWEDVSRRFPEDSTTRGDLRYNDLLADRSAAAIADYDRHVLGWLAEARAIPRDALDATDRVSLDLFIGDMERQAQAQAFPGYRSLTLGALGGVQSGFAELLKASPVQDRRQVEQMLRRIAAYPRQIDQEIDNLRRGMALGWVASRPVLERVVAQIDVELPADVAAGPFYAPFLKLGSEIAPAERSALQAEGRAAIERDVLPALRKLRAFVVDEYLPRAPADGAMRGYPDGDRVYAMVVRHQTTTALPADQIHQIGLRELARLRGEMEAAMRRTGYAGDFAQFVHYINTDPKFFHSGPQALLAGYRDIAKRIDAELPRLFAELPRAPYGVRAMPEFAGPDAAEYYDSPALDGSRAGYFNANALGWRTRPVWRMATLAAHEAVPGHHLQIARALELGSLPQFRRNGGYTAFVEGWAVYAETLGREIGIYDDPYALFGHLQFQAFRAARLVVDTGIHHLGWTRQQAIDFMVERTGFERAFVTSEVDRYTSYPGQALGYMIGKLKIDELRDRAKARLGERFDLRRFHNAVIDHGALPLDTLDKLIDEWIAARNESKP</sequence>
<proteinExistence type="predicted"/>